<evidence type="ECO:0000256" key="2">
    <source>
        <dbReference type="ARBA" id="ARBA00023194"/>
    </source>
</evidence>
<dbReference type="InterPro" id="IPR050426">
    <property type="entry name" value="Glycosyltransferase_28"/>
</dbReference>
<dbReference type="InterPro" id="IPR002213">
    <property type="entry name" value="UDP_glucos_trans"/>
</dbReference>
<feature type="region of interest" description="Disordered" evidence="3">
    <location>
        <begin position="183"/>
        <end position="202"/>
    </location>
</feature>
<dbReference type="GO" id="GO:0033072">
    <property type="term" value="P:vancomycin biosynthetic process"/>
    <property type="evidence" value="ECO:0007669"/>
    <property type="project" value="UniProtKB-UniPathway"/>
</dbReference>
<dbReference type="FunFam" id="3.40.50.2000:FF:000009">
    <property type="entry name" value="Sterol 3-beta-glucosyltransferase UGT80A2"/>
    <property type="match status" value="1"/>
</dbReference>
<name>A0A543JAZ0_9PSEU</name>
<reference evidence="6 7" key="1">
    <citation type="submission" date="2019-06" db="EMBL/GenBank/DDBJ databases">
        <title>Sequencing the genomes of 1000 actinobacteria strains.</title>
        <authorList>
            <person name="Klenk H.-P."/>
        </authorList>
    </citation>
    <scope>NUCLEOTIDE SEQUENCE [LARGE SCALE GENOMIC DNA]</scope>
    <source>
        <strain evidence="6 7">DSM 45456</strain>
    </source>
</reference>
<dbReference type="CDD" id="cd03784">
    <property type="entry name" value="GT1_Gtf-like"/>
    <property type="match status" value="1"/>
</dbReference>
<dbReference type="InterPro" id="IPR004276">
    <property type="entry name" value="GlycoTrans_28_N"/>
</dbReference>
<protein>
    <submittedName>
        <fullName evidence="6">UDP:flavonoid glycosyltransferase YjiC (YdhE family)</fullName>
    </submittedName>
</protein>
<dbReference type="GO" id="GO:0005975">
    <property type="term" value="P:carbohydrate metabolic process"/>
    <property type="evidence" value="ECO:0007669"/>
    <property type="project" value="InterPro"/>
</dbReference>
<evidence type="ECO:0000256" key="1">
    <source>
        <dbReference type="ARBA" id="ARBA00004660"/>
    </source>
</evidence>
<gene>
    <name evidence="6" type="ORF">FHX81_2250</name>
</gene>
<feature type="domain" description="Erythromycin biosynthesis protein CIII-like C-terminal" evidence="5">
    <location>
        <begin position="287"/>
        <end position="392"/>
    </location>
</feature>
<dbReference type="AlphaFoldDB" id="A0A543JAZ0"/>
<dbReference type="Pfam" id="PF03033">
    <property type="entry name" value="Glyco_transf_28"/>
    <property type="match status" value="1"/>
</dbReference>
<dbReference type="EMBL" id="VFPP01000001">
    <property type="protein sequence ID" value="TQM79936.1"/>
    <property type="molecule type" value="Genomic_DNA"/>
</dbReference>
<proteinExistence type="predicted"/>
<dbReference type="SUPFAM" id="SSF53756">
    <property type="entry name" value="UDP-Glycosyltransferase/glycogen phosphorylase"/>
    <property type="match status" value="1"/>
</dbReference>
<keyword evidence="2" id="KW-0045">Antibiotic biosynthesis</keyword>
<dbReference type="GO" id="GO:0008194">
    <property type="term" value="F:UDP-glycosyltransferase activity"/>
    <property type="evidence" value="ECO:0007669"/>
    <property type="project" value="InterPro"/>
</dbReference>
<dbReference type="InterPro" id="IPR010610">
    <property type="entry name" value="EryCIII-like_C"/>
</dbReference>
<comment type="pathway">
    <text evidence="1">Antibiotic biosynthesis; vancomycin biosynthesis.</text>
</comment>
<dbReference type="Pfam" id="PF06722">
    <property type="entry name" value="EryCIII-like_C"/>
    <property type="match status" value="1"/>
</dbReference>
<dbReference type="GO" id="GO:0016758">
    <property type="term" value="F:hexosyltransferase activity"/>
    <property type="evidence" value="ECO:0007669"/>
    <property type="project" value="InterPro"/>
</dbReference>
<dbReference type="Gene3D" id="3.40.50.2000">
    <property type="entry name" value="Glycogen Phosphorylase B"/>
    <property type="match status" value="2"/>
</dbReference>
<feature type="domain" description="Glycosyltransferase family 28 N-terminal" evidence="4">
    <location>
        <begin position="5"/>
        <end position="141"/>
    </location>
</feature>
<keyword evidence="7" id="KW-1185">Reference proteome</keyword>
<organism evidence="6 7">
    <name type="scientific">Saccharothrix saharensis</name>
    <dbReference type="NCBI Taxonomy" id="571190"/>
    <lineage>
        <taxon>Bacteria</taxon>
        <taxon>Bacillati</taxon>
        <taxon>Actinomycetota</taxon>
        <taxon>Actinomycetes</taxon>
        <taxon>Pseudonocardiales</taxon>
        <taxon>Pseudonocardiaceae</taxon>
        <taxon>Saccharothrix</taxon>
    </lineage>
</organism>
<dbReference type="PANTHER" id="PTHR48050">
    <property type="entry name" value="STEROL 3-BETA-GLUCOSYLTRANSFERASE"/>
    <property type="match status" value="1"/>
</dbReference>
<evidence type="ECO:0000259" key="5">
    <source>
        <dbReference type="Pfam" id="PF06722"/>
    </source>
</evidence>
<dbReference type="Proteomes" id="UP000316628">
    <property type="component" value="Unassembled WGS sequence"/>
</dbReference>
<evidence type="ECO:0000259" key="4">
    <source>
        <dbReference type="Pfam" id="PF03033"/>
    </source>
</evidence>
<accession>A0A543JAZ0</accession>
<dbReference type="PANTHER" id="PTHR48050:SF13">
    <property type="entry name" value="STEROL 3-BETA-GLUCOSYLTRANSFERASE UGT80A2"/>
    <property type="match status" value="1"/>
</dbReference>
<evidence type="ECO:0000313" key="6">
    <source>
        <dbReference type="EMBL" id="TQM79936.1"/>
    </source>
</evidence>
<evidence type="ECO:0000256" key="3">
    <source>
        <dbReference type="SAM" id="MobiDB-lite"/>
    </source>
</evidence>
<dbReference type="UniPathway" id="UPA00162"/>
<comment type="caution">
    <text evidence="6">The sequence shown here is derived from an EMBL/GenBank/DDBJ whole genome shotgun (WGS) entry which is preliminary data.</text>
</comment>
<evidence type="ECO:0000313" key="7">
    <source>
        <dbReference type="Proteomes" id="UP000316628"/>
    </source>
</evidence>
<sequence length="416" mass="44104">MRVSVLTAGSRGDVEPFLALGGRLRAVGHGVRLVTHREFELAVRAAGLDFAELPGDPKATLAGPEGQALLAARSPVTLVRRLREVVGPELRGSLTAAIEACRDADLVVHSTLVAFGPTVAEHLGVPVVAAHLSPNTPTGAFPMTALPKPVPAVLNRATWRFSEALLWRAFRPLLNDQRADLGLPPLPRRTPPPRDRAPRLYGFSPSVVPPPRDWTPTDHVTGYWSRDADTALPPALTDFLDAGEPPVYLGFGSMPDPDPSAATELLLTAARRVGRRAVLLSGWSGLRLSDTSDDVLVVDDVPHRALFPRCAAAVHHGGAGTTAAAVLAGIPSVVVPFFADQFFWGRRVTELEVGATTPARDRVTADALADALRAALSRARPARALGDRVAAEDGPGAAVTVLERLIQPAPSDIPKR</sequence>
<keyword evidence="6" id="KW-0808">Transferase</keyword>